<dbReference type="AlphaFoldDB" id="A0A1Q9CNY5"/>
<protein>
    <submittedName>
        <fullName evidence="1">Uncharacterized protein</fullName>
    </submittedName>
</protein>
<proteinExistence type="predicted"/>
<comment type="caution">
    <text evidence="1">The sequence shown here is derived from an EMBL/GenBank/DDBJ whole genome shotgun (WGS) entry which is preliminary data.</text>
</comment>
<accession>A0A1Q9CNY5</accession>
<dbReference type="EMBL" id="LSRX01001029">
    <property type="protein sequence ID" value="OLP84605.1"/>
    <property type="molecule type" value="Genomic_DNA"/>
</dbReference>
<reference evidence="1 2" key="1">
    <citation type="submission" date="2016-02" db="EMBL/GenBank/DDBJ databases">
        <title>Genome analysis of coral dinoflagellate symbionts highlights evolutionary adaptations to a symbiotic lifestyle.</title>
        <authorList>
            <person name="Aranda M."/>
            <person name="Li Y."/>
            <person name="Liew Y.J."/>
            <person name="Baumgarten S."/>
            <person name="Simakov O."/>
            <person name="Wilson M."/>
            <person name="Piel J."/>
            <person name="Ashoor H."/>
            <person name="Bougouffa S."/>
            <person name="Bajic V.B."/>
            <person name="Ryu T."/>
            <person name="Ravasi T."/>
            <person name="Bayer T."/>
            <person name="Micklem G."/>
            <person name="Kim H."/>
            <person name="Bhak J."/>
            <person name="Lajeunesse T.C."/>
            <person name="Voolstra C.R."/>
        </authorList>
    </citation>
    <scope>NUCLEOTIDE SEQUENCE [LARGE SCALE GENOMIC DNA]</scope>
    <source>
        <strain evidence="1 2">CCMP2467</strain>
    </source>
</reference>
<organism evidence="1 2">
    <name type="scientific">Symbiodinium microadriaticum</name>
    <name type="common">Dinoflagellate</name>
    <name type="synonym">Zooxanthella microadriatica</name>
    <dbReference type="NCBI Taxonomy" id="2951"/>
    <lineage>
        <taxon>Eukaryota</taxon>
        <taxon>Sar</taxon>
        <taxon>Alveolata</taxon>
        <taxon>Dinophyceae</taxon>
        <taxon>Suessiales</taxon>
        <taxon>Symbiodiniaceae</taxon>
        <taxon>Symbiodinium</taxon>
    </lineage>
</organism>
<evidence type="ECO:0000313" key="2">
    <source>
        <dbReference type="Proteomes" id="UP000186817"/>
    </source>
</evidence>
<gene>
    <name evidence="1" type="ORF">AK812_SmicGene34504</name>
</gene>
<keyword evidence="2" id="KW-1185">Reference proteome</keyword>
<sequence length="310" mass="35183">MDNTQYWRLFHLPILKGLWYRITQAYTWDQSIMRFCRMLSYGIVCQLQLQQAQRHRAARKIQAQLRQWKAQRVRASLAEACANIVLAPAPAPDRSRLKVDRARISLQQFQREWFSTREREEQQHLIEELAAADKEGGYAAAVQLLERRAPSLAAGHRRFSLDRNSAIAIKPDVGILQSCGHMGRVRLPDWESLWQSMLSSARQLTYNPSEAAIPRRQADTTLVSMIPWIATLACSLDGGVPDLRGRFLLERGLQCNPSEQLAVRLVRVLERQGDMQALRSLLGSLRGEALEKTQKVIIEAVHAEAAAPKG</sequence>
<dbReference type="OrthoDB" id="10419728at2759"/>
<dbReference type="Proteomes" id="UP000186817">
    <property type="component" value="Unassembled WGS sequence"/>
</dbReference>
<evidence type="ECO:0000313" key="1">
    <source>
        <dbReference type="EMBL" id="OLP84605.1"/>
    </source>
</evidence>
<name>A0A1Q9CNY5_SYMMI</name>